<evidence type="ECO:0000256" key="1">
    <source>
        <dbReference type="SAM" id="MobiDB-lite"/>
    </source>
</evidence>
<reference evidence="3 4" key="1">
    <citation type="journal article" date="2018" name="Cell">
        <title>The Chara Genome: Secondary Complexity and Implications for Plant Terrestrialization.</title>
        <authorList>
            <person name="Nishiyama T."/>
            <person name="Sakayama H."/>
            <person name="Vries J.D."/>
            <person name="Buschmann H."/>
            <person name="Saint-Marcoux D."/>
            <person name="Ullrich K.K."/>
            <person name="Haas F.B."/>
            <person name="Vanderstraeten L."/>
            <person name="Becker D."/>
            <person name="Lang D."/>
            <person name="Vosolsobe S."/>
            <person name="Rombauts S."/>
            <person name="Wilhelmsson P.K.I."/>
            <person name="Janitza P."/>
            <person name="Kern R."/>
            <person name="Heyl A."/>
            <person name="Rumpler F."/>
            <person name="Villalobos L.I.A.C."/>
            <person name="Clay J.M."/>
            <person name="Skokan R."/>
            <person name="Toyoda A."/>
            <person name="Suzuki Y."/>
            <person name="Kagoshima H."/>
            <person name="Schijlen E."/>
            <person name="Tajeshwar N."/>
            <person name="Catarino B."/>
            <person name="Hetherington A.J."/>
            <person name="Saltykova A."/>
            <person name="Bonnot C."/>
            <person name="Breuninger H."/>
            <person name="Symeonidi A."/>
            <person name="Radhakrishnan G.V."/>
            <person name="Van Nieuwerburgh F."/>
            <person name="Deforce D."/>
            <person name="Chang C."/>
            <person name="Karol K.G."/>
            <person name="Hedrich R."/>
            <person name="Ulvskov P."/>
            <person name="Glockner G."/>
            <person name="Delwiche C.F."/>
            <person name="Petrasek J."/>
            <person name="Van de Peer Y."/>
            <person name="Friml J."/>
            <person name="Beilby M."/>
            <person name="Dolan L."/>
            <person name="Kohara Y."/>
            <person name="Sugano S."/>
            <person name="Fujiyama A."/>
            <person name="Delaux P.-M."/>
            <person name="Quint M."/>
            <person name="TheiBen G."/>
            <person name="Hagemann M."/>
            <person name="Harholt J."/>
            <person name="Dunand C."/>
            <person name="Zachgo S."/>
            <person name="Langdale J."/>
            <person name="Maumus F."/>
            <person name="Straeten D.V.D."/>
            <person name="Gould S.B."/>
            <person name="Rensing S.A."/>
        </authorList>
    </citation>
    <scope>NUCLEOTIDE SEQUENCE [LARGE SCALE GENOMIC DNA]</scope>
    <source>
        <strain evidence="3 4">S276</strain>
    </source>
</reference>
<dbReference type="STRING" id="69332.A0A388JWV8"/>
<dbReference type="PANTHER" id="PTHR36759">
    <property type="entry name" value="DYNEIN BETA CHAIN, CILIARY PROTEIN"/>
    <property type="match status" value="1"/>
</dbReference>
<feature type="compositionally biased region" description="Basic and acidic residues" evidence="1">
    <location>
        <begin position="331"/>
        <end position="341"/>
    </location>
</feature>
<dbReference type="Gramene" id="GBG62286">
    <property type="protein sequence ID" value="GBG62286"/>
    <property type="gene ID" value="CBR_g29894"/>
</dbReference>
<feature type="domain" description="Myb/SANT-like DNA-binding" evidence="2">
    <location>
        <begin position="340"/>
        <end position="427"/>
    </location>
</feature>
<evidence type="ECO:0000259" key="2">
    <source>
        <dbReference type="Pfam" id="PF13837"/>
    </source>
</evidence>
<comment type="caution">
    <text evidence="3">The sequence shown here is derived from an EMBL/GenBank/DDBJ whole genome shotgun (WGS) entry which is preliminary data.</text>
</comment>
<organism evidence="3 4">
    <name type="scientific">Chara braunii</name>
    <name type="common">Braun's stonewort</name>
    <dbReference type="NCBI Taxonomy" id="69332"/>
    <lineage>
        <taxon>Eukaryota</taxon>
        <taxon>Viridiplantae</taxon>
        <taxon>Streptophyta</taxon>
        <taxon>Charophyceae</taxon>
        <taxon>Charales</taxon>
        <taxon>Characeae</taxon>
        <taxon>Chara</taxon>
    </lineage>
</organism>
<dbReference type="Pfam" id="PF13837">
    <property type="entry name" value="Myb_DNA-bind_4"/>
    <property type="match status" value="1"/>
</dbReference>
<dbReference type="EMBL" id="BFEA01000027">
    <property type="protein sequence ID" value="GBG62286.1"/>
    <property type="molecule type" value="Genomic_DNA"/>
</dbReference>
<evidence type="ECO:0000313" key="4">
    <source>
        <dbReference type="Proteomes" id="UP000265515"/>
    </source>
</evidence>
<dbReference type="OrthoDB" id="691673at2759"/>
<dbReference type="AlphaFoldDB" id="A0A388JWV8"/>
<gene>
    <name evidence="3" type="ORF">CBR_g29894</name>
</gene>
<name>A0A388JWV8_CHABU</name>
<evidence type="ECO:0000313" key="3">
    <source>
        <dbReference type="EMBL" id="GBG62286.1"/>
    </source>
</evidence>
<dbReference type="Proteomes" id="UP000265515">
    <property type="component" value="Unassembled WGS sequence"/>
</dbReference>
<sequence>MGCYAHVKTVGDCSISPPRRVHGLGGGPLRYVESAFVLSVSNLPTSIRCHLRYVLSLTPSSKPCFAPNTSSTFLQPRSIFSPMETPDENVGLSCIVDWGYLESQYGTPHADHAQQTGALRGQPGFAPPPNATEHAFCMEETVAGVTDVLGTQVPNSQFFGSRGPGRGSPCRDVDATLLLPLSSPRTPVAGLSYGVTVRDENYLRQQFWMRAIAMAKGQSRNPFVVAGSRVPHLSPSHSEALRTVTPATSPLAVGDCSNGPRRSLDGGSAGFIDGGLGNPDVPIRAHVSPQALPSRDANAHAANDGPSYVPATDVGGYGSSAGGRPQRGRVRLPDPPKNLDRWGEEETTVLCQTRNETKALLGEETEGMGRARAKAGFWKNVEDRMWERGYNRDHYQCKGKFSQVMDFYRPLTIHEGWSGLPSYWDMNQTKRKRYNEEGDEWDKNDAKFKVLTQQIVGSITTRPAGKEVTGGASVNPVRAPSLLPKDRSTKVDSGIQDAKEVVEGTMNIIQLKEMFLLQNGSGDEKGEPWDVKRLAERYKVDAEALENVIWNMSLPTVPTTTVDDGDRVSVWREPN</sequence>
<keyword evidence="4" id="KW-1185">Reference proteome</keyword>
<dbReference type="Gene3D" id="1.10.10.60">
    <property type="entry name" value="Homeodomain-like"/>
    <property type="match status" value="1"/>
</dbReference>
<accession>A0A388JWV8</accession>
<proteinExistence type="predicted"/>
<feature type="region of interest" description="Disordered" evidence="1">
    <location>
        <begin position="294"/>
        <end position="341"/>
    </location>
</feature>
<feature type="region of interest" description="Disordered" evidence="1">
    <location>
        <begin position="234"/>
        <end position="275"/>
    </location>
</feature>
<dbReference type="PANTHER" id="PTHR36759:SF1">
    <property type="entry name" value="DYNEIN BETA CHAIN, CILIARY PROTEIN"/>
    <property type="match status" value="1"/>
</dbReference>
<protein>
    <recommendedName>
        <fullName evidence="2">Myb/SANT-like DNA-binding domain-containing protein</fullName>
    </recommendedName>
</protein>
<dbReference type="InterPro" id="IPR044822">
    <property type="entry name" value="Myb_DNA-bind_4"/>
</dbReference>